<gene>
    <name evidence="2" type="ORF">ACMD2_25947</name>
</gene>
<accession>A0A199USA6</accession>
<organism evidence="2 3">
    <name type="scientific">Ananas comosus</name>
    <name type="common">Pineapple</name>
    <name type="synonym">Ananas ananas</name>
    <dbReference type="NCBI Taxonomy" id="4615"/>
    <lineage>
        <taxon>Eukaryota</taxon>
        <taxon>Viridiplantae</taxon>
        <taxon>Streptophyta</taxon>
        <taxon>Embryophyta</taxon>
        <taxon>Tracheophyta</taxon>
        <taxon>Spermatophyta</taxon>
        <taxon>Magnoliopsida</taxon>
        <taxon>Liliopsida</taxon>
        <taxon>Poales</taxon>
        <taxon>Bromeliaceae</taxon>
        <taxon>Bromelioideae</taxon>
        <taxon>Ananas</taxon>
    </lineage>
</organism>
<dbReference type="PANTHER" id="PTHR33499">
    <property type="entry name" value="OS12G0282400 PROTEIN-RELATED"/>
    <property type="match status" value="1"/>
</dbReference>
<comment type="caution">
    <text evidence="2">The sequence shown here is derived from an EMBL/GenBank/DDBJ whole genome shotgun (WGS) entry which is preliminary data.</text>
</comment>
<feature type="compositionally biased region" description="Polar residues" evidence="1">
    <location>
        <begin position="8"/>
        <end position="24"/>
    </location>
</feature>
<name>A0A199USA6_ANACO</name>
<protein>
    <submittedName>
        <fullName evidence="2">Uncharacterized protein</fullName>
    </submittedName>
</protein>
<dbReference type="Pfam" id="PF03004">
    <property type="entry name" value="Transposase_24"/>
    <property type="match status" value="1"/>
</dbReference>
<evidence type="ECO:0000256" key="1">
    <source>
        <dbReference type="SAM" id="MobiDB-lite"/>
    </source>
</evidence>
<reference evidence="2 3" key="1">
    <citation type="journal article" date="2016" name="DNA Res.">
        <title>The draft genome of MD-2 pineapple using hybrid error correction of long reads.</title>
        <authorList>
            <person name="Redwan R.M."/>
            <person name="Saidin A."/>
            <person name="Kumar S.V."/>
        </authorList>
    </citation>
    <scope>NUCLEOTIDE SEQUENCE [LARGE SCALE GENOMIC DNA]</scope>
    <source>
        <strain evidence="3">cv. MD2</strain>
        <tissue evidence="2">Leaf</tissue>
    </source>
</reference>
<dbReference type="InterPro" id="IPR004252">
    <property type="entry name" value="Probable_transposase_24"/>
</dbReference>
<dbReference type="STRING" id="4615.A0A199USA6"/>
<evidence type="ECO:0000313" key="3">
    <source>
        <dbReference type="Proteomes" id="UP000092600"/>
    </source>
</evidence>
<sequence length="446" mass="51633">MVGESKKSIVQVQKSNRASTSSRITMECRSEKPWLRSQSQKSEPTPPLSEDPNASTQIPSTILDRPSSPTIANPDTNTIAKKKGRGLTTNPNAKKRKEGKKGKVEISKRLGRVVGGLQLTEFITEMGVVLRQYAPLNVNKWAEVPMHYKDKMWADLMEKYDGLAGFRDEVMYNFNHMYRDWRHRKHLHYNQFLTDEDRLKNCPDDITESDWACLVEYFGSESFKRMSARNKANRAKQSASSICGRKSFASVLYDMRDPITEVDPDLTEYWNATHQRRTDNTWCSDTAKNAMKQFEDVRNSQEELGDPPLSTEEHLTKAFGARSGYLRGLGCGPKPLSSKNLEAKASKEAIERQIEELKNELKQSREENEEREARLQKEKDEREERFKKEIEEIKAHFSKDEREERFKKEIEDMKTHFKVEFNEQLKIIVQLYRAPTTSSPPSTQNH</sequence>
<dbReference type="AlphaFoldDB" id="A0A199USA6"/>
<proteinExistence type="predicted"/>
<dbReference type="PANTHER" id="PTHR33499:SF43">
    <property type="entry name" value="TRANSPOSASE, PTTA_EN_SPM, PLANT"/>
    <property type="match status" value="1"/>
</dbReference>
<feature type="compositionally biased region" description="Polar residues" evidence="1">
    <location>
        <begin position="67"/>
        <end position="79"/>
    </location>
</feature>
<dbReference type="EMBL" id="LSRQ01005403">
    <property type="protein sequence ID" value="OAY67683.1"/>
    <property type="molecule type" value="Genomic_DNA"/>
</dbReference>
<evidence type="ECO:0000313" key="2">
    <source>
        <dbReference type="EMBL" id="OAY67683.1"/>
    </source>
</evidence>
<feature type="region of interest" description="Disordered" evidence="1">
    <location>
        <begin position="361"/>
        <end position="387"/>
    </location>
</feature>
<dbReference type="Proteomes" id="UP000092600">
    <property type="component" value="Unassembled WGS sequence"/>
</dbReference>
<feature type="region of interest" description="Disordered" evidence="1">
    <location>
        <begin position="1"/>
        <end position="102"/>
    </location>
</feature>